<dbReference type="AlphaFoldDB" id="A0A1B8GRY5"/>
<dbReference type="GeneID" id="28836983"/>
<sequence>MRSFTFLAAASLAASAAAVPLDVSNDIAERQTKPYQIRGVQDPIYHLYLQSLPGDGTPVMGPEATSEYFTIGNTIQSTNTSLYLNIGEASTSYLPLTFDATATTTAWGLEGDTIITTNGSPYGRQLNFLVCNGATAGYYDLFLQKGSDTPAGKTCSNYQTIHLPCLC</sequence>
<dbReference type="RefSeq" id="XP_059319871.1">
    <property type="nucleotide sequence ID" value="XM_059463544.1"/>
</dbReference>
<keyword evidence="3" id="KW-1185">Reference proteome</keyword>
<reference evidence="3" key="2">
    <citation type="journal article" date="2018" name="Nat. Commun.">
        <title>Extreme sensitivity to ultraviolet light in the fungal pathogen causing white-nose syndrome of bats.</title>
        <authorList>
            <person name="Palmer J.M."/>
            <person name="Drees K.P."/>
            <person name="Foster J.T."/>
            <person name="Lindner D.L."/>
        </authorList>
    </citation>
    <scope>NUCLEOTIDE SEQUENCE [LARGE SCALE GENOMIC DNA]</scope>
    <source>
        <strain evidence="3">UAMH 10579</strain>
    </source>
</reference>
<proteinExistence type="predicted"/>
<protein>
    <recommendedName>
        <fullName evidence="4">Ubiquitin 3 binding protein But2 C-terminal domain-containing protein</fullName>
    </recommendedName>
</protein>
<evidence type="ECO:0000313" key="2">
    <source>
        <dbReference type="EMBL" id="OBT98597.2"/>
    </source>
</evidence>
<evidence type="ECO:0000256" key="1">
    <source>
        <dbReference type="SAM" id="SignalP"/>
    </source>
</evidence>
<keyword evidence="1" id="KW-0732">Signal</keyword>
<gene>
    <name evidence="2" type="ORF">VE01_03597</name>
</gene>
<dbReference type="Proteomes" id="UP000091956">
    <property type="component" value="Unassembled WGS sequence"/>
</dbReference>
<name>A0A1B8GRY5_9PEZI</name>
<accession>A0A1B8GRY5</accession>
<feature type="signal peptide" evidence="1">
    <location>
        <begin position="1"/>
        <end position="18"/>
    </location>
</feature>
<organism evidence="2 3">
    <name type="scientific">Pseudogymnoascus verrucosus</name>
    <dbReference type="NCBI Taxonomy" id="342668"/>
    <lineage>
        <taxon>Eukaryota</taxon>
        <taxon>Fungi</taxon>
        <taxon>Dikarya</taxon>
        <taxon>Ascomycota</taxon>
        <taxon>Pezizomycotina</taxon>
        <taxon>Leotiomycetes</taxon>
        <taxon>Thelebolales</taxon>
        <taxon>Thelebolaceae</taxon>
        <taxon>Pseudogymnoascus</taxon>
    </lineage>
</organism>
<feature type="chain" id="PRO_5015197966" description="Ubiquitin 3 binding protein But2 C-terminal domain-containing protein" evidence="1">
    <location>
        <begin position="19"/>
        <end position="167"/>
    </location>
</feature>
<dbReference type="EMBL" id="KV460216">
    <property type="protein sequence ID" value="OBT98597.2"/>
    <property type="molecule type" value="Genomic_DNA"/>
</dbReference>
<evidence type="ECO:0000313" key="3">
    <source>
        <dbReference type="Proteomes" id="UP000091956"/>
    </source>
</evidence>
<evidence type="ECO:0008006" key="4">
    <source>
        <dbReference type="Google" id="ProtNLM"/>
    </source>
</evidence>
<reference evidence="2 3" key="1">
    <citation type="submission" date="2016-03" db="EMBL/GenBank/DDBJ databases">
        <title>Comparative genomics of Pseudogymnoascus destructans, the fungus causing white-nose syndrome of bats.</title>
        <authorList>
            <person name="Palmer J.M."/>
            <person name="Drees K.P."/>
            <person name="Foster J.T."/>
            <person name="Lindner D.L."/>
        </authorList>
    </citation>
    <scope>NUCLEOTIDE SEQUENCE [LARGE SCALE GENOMIC DNA]</scope>
    <source>
        <strain evidence="2 3">UAMH 10579</strain>
    </source>
</reference>